<evidence type="ECO:0000313" key="2">
    <source>
        <dbReference type="Proteomes" id="UP000591948"/>
    </source>
</evidence>
<evidence type="ECO:0000313" key="1">
    <source>
        <dbReference type="EMBL" id="GFP29045.1"/>
    </source>
</evidence>
<keyword evidence="2" id="KW-1185">Reference proteome</keyword>
<name>A0A6V8P8S5_9ACTN</name>
<dbReference type="AlphaFoldDB" id="A0A6V8P8S5"/>
<proteinExistence type="predicted"/>
<feature type="non-terminal residue" evidence="1">
    <location>
        <position position="1"/>
    </location>
</feature>
<gene>
    <name evidence="1" type="ORF">HKBW3S33_02461</name>
</gene>
<reference evidence="1 2" key="1">
    <citation type="journal article" date="2020" name="Front. Microbiol.">
        <title>Single-cell genomics of novel Actinobacteria with the Wood-Ljungdahl pathway discovered in a serpentinizing system.</title>
        <authorList>
            <person name="Merino N."/>
            <person name="Kawai M."/>
            <person name="Boyd E.S."/>
            <person name="Colman D.R."/>
            <person name="McGlynn S.E."/>
            <person name="Nealson K.H."/>
            <person name="Kurokawa K."/>
            <person name="Hongoh Y."/>
        </authorList>
    </citation>
    <scope>NUCLEOTIDE SEQUENCE [LARGE SCALE GENOMIC DNA]</scope>
    <source>
        <strain evidence="1 2">S33</strain>
    </source>
</reference>
<comment type="caution">
    <text evidence="1">The sequence shown here is derived from an EMBL/GenBank/DDBJ whole genome shotgun (WGS) entry which is preliminary data.</text>
</comment>
<protein>
    <submittedName>
        <fullName evidence="1">Uncharacterized protein</fullName>
    </submittedName>
</protein>
<sequence>IALGLVLAFPVLFTWLPGLRGVPGG</sequence>
<organism evidence="1 2">
    <name type="scientific">Candidatus Hakubella thermalkaliphila</name>
    <dbReference type="NCBI Taxonomy" id="2754717"/>
    <lineage>
        <taxon>Bacteria</taxon>
        <taxon>Bacillati</taxon>
        <taxon>Actinomycetota</taxon>
        <taxon>Actinomycetota incertae sedis</taxon>
        <taxon>Candidatus Hakubellales</taxon>
        <taxon>Candidatus Hakubellaceae</taxon>
        <taxon>Candidatus Hakubella</taxon>
    </lineage>
</organism>
<dbReference type="EMBL" id="BLRY01000597">
    <property type="protein sequence ID" value="GFP29045.1"/>
    <property type="molecule type" value="Genomic_DNA"/>
</dbReference>
<accession>A0A6V8P8S5</accession>
<dbReference type="Proteomes" id="UP000591948">
    <property type="component" value="Unassembled WGS sequence"/>
</dbReference>